<evidence type="ECO:0000256" key="4">
    <source>
        <dbReference type="ARBA" id="ARBA00022840"/>
    </source>
</evidence>
<dbReference type="PANTHER" id="PTHR43776:SF7">
    <property type="entry name" value="D,D-DIPEPTIDE TRANSPORT ATP-BINDING PROTEIN DDPF-RELATED"/>
    <property type="match status" value="1"/>
</dbReference>
<keyword evidence="3" id="KW-0547">Nucleotide-binding</keyword>
<accession>A0A7X1AYE4</accession>
<dbReference type="GO" id="GO:0015833">
    <property type="term" value="P:peptide transport"/>
    <property type="evidence" value="ECO:0007669"/>
    <property type="project" value="InterPro"/>
</dbReference>
<dbReference type="RefSeq" id="WP_185692987.1">
    <property type="nucleotide sequence ID" value="NZ_JACHVA010000083.1"/>
</dbReference>
<dbReference type="InterPro" id="IPR050319">
    <property type="entry name" value="ABC_transp_ATP-bind"/>
</dbReference>
<keyword evidence="7" id="KW-1185">Reference proteome</keyword>
<dbReference type="AlphaFoldDB" id="A0A7X1AYE4"/>
<evidence type="ECO:0000313" key="6">
    <source>
        <dbReference type="EMBL" id="MBC2602290.1"/>
    </source>
</evidence>
<reference evidence="6 7" key="1">
    <citation type="submission" date="2020-07" db="EMBL/GenBank/DDBJ databases">
        <authorList>
            <person name="Feng X."/>
        </authorList>
    </citation>
    <scope>NUCLEOTIDE SEQUENCE [LARGE SCALE GENOMIC DNA]</scope>
    <source>
        <strain evidence="6 7">JCM14086</strain>
    </source>
</reference>
<dbReference type="SUPFAM" id="SSF52540">
    <property type="entry name" value="P-loop containing nucleoside triphosphate hydrolases"/>
    <property type="match status" value="1"/>
</dbReference>
<dbReference type="EMBL" id="JACHVA010000083">
    <property type="protein sequence ID" value="MBC2602290.1"/>
    <property type="molecule type" value="Genomic_DNA"/>
</dbReference>
<dbReference type="NCBIfam" id="TIGR01727">
    <property type="entry name" value="oligo_HPY"/>
    <property type="match status" value="1"/>
</dbReference>
<evidence type="ECO:0000259" key="5">
    <source>
        <dbReference type="Pfam" id="PF08352"/>
    </source>
</evidence>
<dbReference type="InterPro" id="IPR027417">
    <property type="entry name" value="P-loop_NTPase"/>
</dbReference>
<sequence>MNPALSKCHWGLTYLFVSHDLSVVRHICDRVAVMYAGRIVELAETDELFDQPKHPYSRALLAAVPHPDPDVAMDFCLSGEVADPGNLPSGCSFHPRCRECFEPCDQRSPELQRLSSGGCVSCHLYEGDGKLLG</sequence>
<keyword evidence="2" id="KW-0813">Transport</keyword>
<proteinExistence type="inferred from homology"/>
<protein>
    <submittedName>
        <fullName evidence="6">ABC transporter ATP-binding protein</fullName>
    </submittedName>
</protein>
<comment type="caution">
    <text evidence="6">The sequence shown here is derived from an EMBL/GenBank/DDBJ whole genome shotgun (WGS) entry which is preliminary data.</text>
</comment>
<gene>
    <name evidence="6" type="ORF">H5P30_10920</name>
</gene>
<dbReference type="Proteomes" id="UP000525652">
    <property type="component" value="Unassembled WGS sequence"/>
</dbReference>
<keyword evidence="4 6" id="KW-0067">ATP-binding</keyword>
<evidence type="ECO:0000313" key="7">
    <source>
        <dbReference type="Proteomes" id="UP000525652"/>
    </source>
</evidence>
<evidence type="ECO:0000256" key="2">
    <source>
        <dbReference type="ARBA" id="ARBA00022448"/>
    </source>
</evidence>
<dbReference type="PANTHER" id="PTHR43776">
    <property type="entry name" value="TRANSPORT ATP-BINDING PROTEIN"/>
    <property type="match status" value="1"/>
</dbReference>
<name>A0A7X1AYE4_9BACT</name>
<dbReference type="Pfam" id="PF08352">
    <property type="entry name" value="oligo_HPY"/>
    <property type="match status" value="1"/>
</dbReference>
<dbReference type="InterPro" id="IPR013563">
    <property type="entry name" value="Oligopep_ABC_C"/>
</dbReference>
<organism evidence="6 7">
    <name type="scientific">Puniceicoccus vermicola</name>
    <dbReference type="NCBI Taxonomy" id="388746"/>
    <lineage>
        <taxon>Bacteria</taxon>
        <taxon>Pseudomonadati</taxon>
        <taxon>Verrucomicrobiota</taxon>
        <taxon>Opitutia</taxon>
        <taxon>Puniceicoccales</taxon>
        <taxon>Puniceicoccaceae</taxon>
        <taxon>Puniceicoccus</taxon>
    </lineage>
</organism>
<feature type="domain" description="Oligopeptide/dipeptide ABC transporter C-terminal" evidence="5">
    <location>
        <begin position="40"/>
        <end position="104"/>
    </location>
</feature>
<evidence type="ECO:0000256" key="1">
    <source>
        <dbReference type="ARBA" id="ARBA00005417"/>
    </source>
</evidence>
<dbReference type="Gene3D" id="3.40.50.300">
    <property type="entry name" value="P-loop containing nucleotide triphosphate hydrolases"/>
    <property type="match status" value="1"/>
</dbReference>
<evidence type="ECO:0000256" key="3">
    <source>
        <dbReference type="ARBA" id="ARBA00022741"/>
    </source>
</evidence>
<comment type="similarity">
    <text evidence="1">Belongs to the ABC transporter superfamily.</text>
</comment>
<dbReference type="GO" id="GO:0005524">
    <property type="term" value="F:ATP binding"/>
    <property type="evidence" value="ECO:0007669"/>
    <property type="project" value="UniProtKB-KW"/>
</dbReference>